<dbReference type="PANTHER" id="PTHR42781">
    <property type="entry name" value="SPERMIDINE/PUTRESCINE IMPORT ATP-BINDING PROTEIN POTA"/>
    <property type="match status" value="1"/>
</dbReference>
<dbReference type="GO" id="GO:0016887">
    <property type="term" value="F:ATP hydrolysis activity"/>
    <property type="evidence" value="ECO:0007669"/>
    <property type="project" value="InterPro"/>
</dbReference>
<dbReference type="KEGG" id="pseg:D3H65_19365"/>
<proteinExistence type="predicted"/>
<dbReference type="AlphaFoldDB" id="A0A3B7MPC4"/>
<dbReference type="InterPro" id="IPR012340">
    <property type="entry name" value="NA-bd_OB-fold"/>
</dbReference>
<dbReference type="GO" id="GO:0022857">
    <property type="term" value="F:transmembrane transporter activity"/>
    <property type="evidence" value="ECO:0007669"/>
    <property type="project" value="InterPro"/>
</dbReference>
<evidence type="ECO:0000256" key="1">
    <source>
        <dbReference type="ARBA" id="ARBA00022448"/>
    </source>
</evidence>
<dbReference type="PROSITE" id="PS00211">
    <property type="entry name" value="ABC_TRANSPORTER_1"/>
    <property type="match status" value="1"/>
</dbReference>
<evidence type="ECO:0000256" key="3">
    <source>
        <dbReference type="ARBA" id="ARBA00022840"/>
    </source>
</evidence>
<dbReference type="Gene3D" id="2.40.50.140">
    <property type="entry name" value="Nucleic acid-binding proteins"/>
    <property type="match status" value="1"/>
</dbReference>
<dbReference type="PROSITE" id="PS50893">
    <property type="entry name" value="ABC_TRANSPORTER_2"/>
    <property type="match status" value="1"/>
</dbReference>
<keyword evidence="3 5" id="KW-0067">ATP-binding</keyword>
<keyword evidence="2" id="KW-0547">Nucleotide-binding</keyword>
<dbReference type="InterPro" id="IPR013611">
    <property type="entry name" value="Transp-assoc_OB_typ2"/>
</dbReference>
<gene>
    <name evidence="5" type="ORF">D3H65_19365</name>
</gene>
<dbReference type="Pfam" id="PF08402">
    <property type="entry name" value="TOBE_2"/>
    <property type="match status" value="1"/>
</dbReference>
<evidence type="ECO:0000259" key="4">
    <source>
        <dbReference type="PROSITE" id="PS50893"/>
    </source>
</evidence>
<dbReference type="InterPro" id="IPR050093">
    <property type="entry name" value="ABC_SmlMolc_Importer"/>
</dbReference>
<keyword evidence="6" id="KW-1185">Reference proteome</keyword>
<reference evidence="5 6" key="1">
    <citation type="submission" date="2018-09" db="EMBL/GenBank/DDBJ databases">
        <title>Genome sequencing of strain 6GH32-13.</title>
        <authorList>
            <person name="Weon H.-Y."/>
            <person name="Heo J."/>
            <person name="Kwon S.-W."/>
        </authorList>
    </citation>
    <scope>NUCLEOTIDE SEQUENCE [LARGE SCALE GENOMIC DNA]</scope>
    <source>
        <strain evidence="5 6">5GH32-13</strain>
    </source>
</reference>
<dbReference type="Proteomes" id="UP000263900">
    <property type="component" value="Chromosome"/>
</dbReference>
<evidence type="ECO:0000256" key="2">
    <source>
        <dbReference type="ARBA" id="ARBA00022741"/>
    </source>
</evidence>
<dbReference type="InterPro" id="IPR027417">
    <property type="entry name" value="P-loop_NTPase"/>
</dbReference>
<dbReference type="Gene3D" id="3.40.50.300">
    <property type="entry name" value="P-loop containing nucleotide triphosphate hydrolases"/>
    <property type="match status" value="1"/>
</dbReference>
<evidence type="ECO:0000313" key="5">
    <source>
        <dbReference type="EMBL" id="AXY76008.1"/>
    </source>
</evidence>
<organism evidence="5 6">
    <name type="scientific">Paraflavitalea soli</name>
    <dbReference type="NCBI Taxonomy" id="2315862"/>
    <lineage>
        <taxon>Bacteria</taxon>
        <taxon>Pseudomonadati</taxon>
        <taxon>Bacteroidota</taxon>
        <taxon>Chitinophagia</taxon>
        <taxon>Chitinophagales</taxon>
        <taxon>Chitinophagaceae</taxon>
        <taxon>Paraflavitalea</taxon>
    </lineage>
</organism>
<dbReference type="GO" id="GO:0005524">
    <property type="term" value="F:ATP binding"/>
    <property type="evidence" value="ECO:0007669"/>
    <property type="project" value="UniProtKB-KW"/>
</dbReference>
<feature type="domain" description="ABC transporter" evidence="4">
    <location>
        <begin position="4"/>
        <end position="231"/>
    </location>
</feature>
<dbReference type="RefSeq" id="WP_119051887.1">
    <property type="nucleotide sequence ID" value="NZ_CP032157.1"/>
</dbReference>
<evidence type="ECO:0000313" key="6">
    <source>
        <dbReference type="Proteomes" id="UP000263900"/>
    </source>
</evidence>
<protein>
    <submittedName>
        <fullName evidence="5">ABC transporter ATP-binding protein</fullName>
    </submittedName>
</protein>
<dbReference type="SMART" id="SM00382">
    <property type="entry name" value="AAA"/>
    <property type="match status" value="1"/>
</dbReference>
<dbReference type="OrthoDB" id="9802264at2"/>
<keyword evidence="1" id="KW-0813">Transport</keyword>
<dbReference type="InterPro" id="IPR003439">
    <property type="entry name" value="ABC_transporter-like_ATP-bd"/>
</dbReference>
<dbReference type="GO" id="GO:0043190">
    <property type="term" value="C:ATP-binding cassette (ABC) transporter complex"/>
    <property type="evidence" value="ECO:0007669"/>
    <property type="project" value="InterPro"/>
</dbReference>
<dbReference type="Pfam" id="PF00005">
    <property type="entry name" value="ABC_tran"/>
    <property type="match status" value="1"/>
</dbReference>
<sequence>MHLLTVSGIAKKDERGFELKNIHFNQEKLQKIAIAGETGSGKSTLLKIIAGLVESDAGEVLFEGKKILGPADKLIPGQPGIVYLSQHFELPNNLRVEQVLEYANLLSDEAAAHLYEVCQINHLLKRRTNQLSGGEKQRIALAKLLITSPRLLLLDEPFSNTDMVHKKLLKSIIRDIGARLKITCIMISHDPLDILSWADQILVMKDGQVIQQGSPQQIYQQPINEYVAGLFGTYNLLSQSVTKLSAGTTTSVKHNKKVFLRPEDISLSTKAGEGLETTVKEILFYGSYYEAVVQAGKNKITVRIPSPTLSKGDTVYLHFPGDISWSI</sequence>
<dbReference type="InterPro" id="IPR008995">
    <property type="entry name" value="Mo/tungstate-bd_C_term_dom"/>
</dbReference>
<dbReference type="EMBL" id="CP032157">
    <property type="protein sequence ID" value="AXY76008.1"/>
    <property type="molecule type" value="Genomic_DNA"/>
</dbReference>
<dbReference type="InterPro" id="IPR017871">
    <property type="entry name" value="ABC_transporter-like_CS"/>
</dbReference>
<dbReference type="SUPFAM" id="SSF52540">
    <property type="entry name" value="P-loop containing nucleoside triphosphate hydrolases"/>
    <property type="match status" value="1"/>
</dbReference>
<dbReference type="PANTHER" id="PTHR42781:SF4">
    <property type="entry name" value="SPERMIDINE_PUTRESCINE IMPORT ATP-BINDING PROTEIN POTA"/>
    <property type="match status" value="1"/>
</dbReference>
<dbReference type="InterPro" id="IPR003593">
    <property type="entry name" value="AAA+_ATPase"/>
</dbReference>
<accession>A0A3B7MPC4</accession>
<name>A0A3B7MPC4_9BACT</name>
<dbReference type="SUPFAM" id="SSF50331">
    <property type="entry name" value="MOP-like"/>
    <property type="match status" value="1"/>
</dbReference>